<dbReference type="Proteomes" id="UP000054805">
    <property type="component" value="Unassembled WGS sequence"/>
</dbReference>
<dbReference type="EMBL" id="JYDS01000337">
    <property type="protein sequence ID" value="KRZ12735.1"/>
    <property type="molecule type" value="Genomic_DNA"/>
</dbReference>
<proteinExistence type="predicted"/>
<name>A0A0V1HR06_TRIPS</name>
<gene>
    <name evidence="1" type="ORF">T4B_11416</name>
</gene>
<comment type="caution">
    <text evidence="1">The sequence shown here is derived from an EMBL/GenBank/DDBJ whole genome shotgun (WGS) entry which is preliminary data.</text>
</comment>
<keyword evidence="2" id="KW-1185">Reference proteome</keyword>
<accession>A0A0V1HR06</accession>
<reference evidence="1 2" key="1">
    <citation type="submission" date="2015-01" db="EMBL/GenBank/DDBJ databases">
        <title>Evolution of Trichinella species and genotypes.</title>
        <authorList>
            <person name="Korhonen P.K."/>
            <person name="Edoardo P."/>
            <person name="Giuseppe L.R."/>
            <person name="Gasser R.B."/>
        </authorList>
    </citation>
    <scope>NUCLEOTIDE SEQUENCE [LARGE SCALE GENOMIC DNA]</scope>
    <source>
        <strain evidence="1">ISS588</strain>
    </source>
</reference>
<organism evidence="1 2">
    <name type="scientific">Trichinella pseudospiralis</name>
    <name type="common">Parasitic roundworm</name>
    <dbReference type="NCBI Taxonomy" id="6337"/>
    <lineage>
        <taxon>Eukaryota</taxon>
        <taxon>Metazoa</taxon>
        <taxon>Ecdysozoa</taxon>
        <taxon>Nematoda</taxon>
        <taxon>Enoplea</taxon>
        <taxon>Dorylaimia</taxon>
        <taxon>Trichinellida</taxon>
        <taxon>Trichinellidae</taxon>
        <taxon>Trichinella</taxon>
    </lineage>
</organism>
<evidence type="ECO:0000313" key="1">
    <source>
        <dbReference type="EMBL" id="KRZ12735.1"/>
    </source>
</evidence>
<sequence length="81" mass="9527">MLGLKCANQQPSEVWPIRMNKRLRKHHLGFYQLLQLIIDEQDYGVQQRRVAALTGRLRRSEFSIEHFLSAISYHNPAPLKL</sequence>
<evidence type="ECO:0000313" key="2">
    <source>
        <dbReference type="Proteomes" id="UP000054805"/>
    </source>
</evidence>
<dbReference type="AlphaFoldDB" id="A0A0V1HR06"/>
<protein>
    <submittedName>
        <fullName evidence="1">Uncharacterized protein</fullName>
    </submittedName>
</protein>